<evidence type="ECO:0000256" key="1">
    <source>
        <dbReference type="SAM" id="MobiDB-lite"/>
    </source>
</evidence>
<reference evidence="2" key="1">
    <citation type="journal article" date="2018" name="Data Brief">
        <title>Genome sequence data from 17 accessions of Ensete ventricosum, a staple food crop for millions in Ethiopia.</title>
        <authorList>
            <person name="Yemataw Z."/>
            <person name="Muzemil S."/>
            <person name="Ambachew D."/>
            <person name="Tripathi L."/>
            <person name="Tesfaye K."/>
            <person name="Chala A."/>
            <person name="Farbos A."/>
            <person name="O'Neill P."/>
            <person name="Moore K."/>
            <person name="Grant M."/>
            <person name="Studholme D.J."/>
        </authorList>
    </citation>
    <scope>NUCLEOTIDE SEQUENCE [LARGE SCALE GENOMIC DNA]</scope>
    <source>
        <tissue evidence="2">Leaf</tissue>
    </source>
</reference>
<name>A0A445MEB8_ENSVE</name>
<sequence length="303" mass="34223">MVYFLDFTTEEDNPDRWHYVKDFERRRRRHPPIARIFPRWSHRLLGKSKRRGPYKLLVDSGEGSLLILFLPSLSLRTSHLLVTPCLSTSLLIRSECAPSVPAPAPPPPSISPAESGSASDVQEIPIEEARGAPEASRKWQRGDYVGLKKKDRHKSPHKADRATRGKGPSDTSDEPPAPMQRPKSVRELCNALAGVDGRDYHTIRMCNLPEQASDAPLDPDLRPLMHGTSEPLRPNLLPSIFGSSSTKQTAVGRQWRRTWRRLGRNRLAWKGSLPISANGWRTLRVNSEVQGPKCDEWRPSCWI</sequence>
<dbReference type="Proteomes" id="UP000290560">
    <property type="component" value="Unassembled WGS sequence"/>
</dbReference>
<gene>
    <name evidence="2" type="ORF">BHM03_00014823</name>
</gene>
<organism evidence="2">
    <name type="scientific">Ensete ventricosum</name>
    <name type="common">Abyssinian banana</name>
    <name type="synonym">Musa ensete</name>
    <dbReference type="NCBI Taxonomy" id="4639"/>
    <lineage>
        <taxon>Eukaryota</taxon>
        <taxon>Viridiplantae</taxon>
        <taxon>Streptophyta</taxon>
        <taxon>Embryophyta</taxon>
        <taxon>Tracheophyta</taxon>
        <taxon>Spermatophyta</taxon>
        <taxon>Magnoliopsida</taxon>
        <taxon>Liliopsida</taxon>
        <taxon>Zingiberales</taxon>
        <taxon>Musaceae</taxon>
        <taxon>Ensete</taxon>
    </lineage>
</organism>
<evidence type="ECO:0000313" key="2">
    <source>
        <dbReference type="EMBL" id="RZR72591.1"/>
    </source>
</evidence>
<protein>
    <submittedName>
        <fullName evidence="2">Uncharacterized protein</fullName>
    </submittedName>
</protein>
<feature type="compositionally biased region" description="Basic and acidic residues" evidence="1">
    <location>
        <begin position="127"/>
        <end position="141"/>
    </location>
</feature>
<feature type="compositionally biased region" description="Basic residues" evidence="1">
    <location>
        <begin position="147"/>
        <end position="156"/>
    </location>
</feature>
<dbReference type="EMBL" id="KV875720">
    <property type="protein sequence ID" value="RZR72591.1"/>
    <property type="molecule type" value="Genomic_DNA"/>
</dbReference>
<dbReference type="AlphaFoldDB" id="A0A445MEB8"/>
<accession>A0A445MEB8</accession>
<proteinExistence type="predicted"/>
<feature type="compositionally biased region" description="Pro residues" evidence="1">
    <location>
        <begin position="100"/>
        <end position="110"/>
    </location>
</feature>
<feature type="region of interest" description="Disordered" evidence="1">
    <location>
        <begin position="99"/>
        <end position="184"/>
    </location>
</feature>